<accession>A0A4R1Z359</accession>
<dbReference type="OrthoDB" id="7304934at2"/>
<evidence type="ECO:0000313" key="3">
    <source>
        <dbReference type="Proteomes" id="UP000295277"/>
    </source>
</evidence>
<name>A0A4R1Z359_9RHOB</name>
<dbReference type="AlphaFoldDB" id="A0A4R1Z359"/>
<keyword evidence="1" id="KW-0732">Signal</keyword>
<comment type="caution">
    <text evidence="2">The sequence shown here is derived from an EMBL/GenBank/DDBJ whole genome shotgun (WGS) entry which is preliminary data.</text>
</comment>
<sequence>MRALLTALPLVAALATPALAAEPQAMSGEEFERYATGKTLFYASRGLAYGAEQYLSGRRVIWTFLDGECTEGTWYEQQGQICFVYDHRPDDPQCWSFYRSPTGLMARFENDPMQTELIEVEQSREPLICTGPEVGV</sequence>
<reference evidence="2 3" key="1">
    <citation type="submission" date="2019-03" db="EMBL/GenBank/DDBJ databases">
        <title>Genomic Encyclopedia of Type Strains, Phase IV (KMG-IV): sequencing the most valuable type-strain genomes for metagenomic binning, comparative biology and taxonomic classification.</title>
        <authorList>
            <person name="Goeker M."/>
        </authorList>
    </citation>
    <scope>NUCLEOTIDE SEQUENCE [LARGE SCALE GENOMIC DNA]</scope>
    <source>
        <strain evidence="2 3">DSM 21153</strain>
    </source>
</reference>
<evidence type="ECO:0008006" key="4">
    <source>
        <dbReference type="Google" id="ProtNLM"/>
    </source>
</evidence>
<evidence type="ECO:0000313" key="2">
    <source>
        <dbReference type="EMBL" id="TCM88112.1"/>
    </source>
</evidence>
<evidence type="ECO:0000256" key="1">
    <source>
        <dbReference type="SAM" id="SignalP"/>
    </source>
</evidence>
<proteinExistence type="predicted"/>
<dbReference type="EMBL" id="SLVM01000001">
    <property type="protein sequence ID" value="TCM88112.1"/>
    <property type="molecule type" value="Genomic_DNA"/>
</dbReference>
<dbReference type="Proteomes" id="UP000295277">
    <property type="component" value="Unassembled WGS sequence"/>
</dbReference>
<dbReference type="RefSeq" id="WP_132693120.1">
    <property type="nucleotide sequence ID" value="NZ_SLVM01000001.1"/>
</dbReference>
<feature type="signal peptide" evidence="1">
    <location>
        <begin position="1"/>
        <end position="20"/>
    </location>
</feature>
<keyword evidence="3" id="KW-1185">Reference proteome</keyword>
<feature type="chain" id="PRO_5020995586" description="DUF995 domain-containing protein" evidence="1">
    <location>
        <begin position="21"/>
        <end position="136"/>
    </location>
</feature>
<gene>
    <name evidence="2" type="ORF">EV216_101123</name>
</gene>
<protein>
    <recommendedName>
        <fullName evidence="4">DUF995 domain-containing protein</fullName>
    </recommendedName>
</protein>
<organism evidence="2 3">
    <name type="scientific">Rhodovulum steppense</name>
    <dbReference type="NCBI Taxonomy" id="540251"/>
    <lineage>
        <taxon>Bacteria</taxon>
        <taxon>Pseudomonadati</taxon>
        <taxon>Pseudomonadota</taxon>
        <taxon>Alphaproteobacteria</taxon>
        <taxon>Rhodobacterales</taxon>
        <taxon>Paracoccaceae</taxon>
        <taxon>Rhodovulum</taxon>
    </lineage>
</organism>